<feature type="compositionally biased region" description="Polar residues" evidence="4">
    <location>
        <begin position="248"/>
        <end position="270"/>
    </location>
</feature>
<dbReference type="InterPro" id="IPR001138">
    <property type="entry name" value="Zn2Cys6_DnaBD"/>
</dbReference>
<protein>
    <recommendedName>
        <fullName evidence="6">Zn(2)-C6 fungal-type domain-containing protein</fullName>
    </recommendedName>
</protein>
<evidence type="ECO:0000256" key="4">
    <source>
        <dbReference type="SAM" id="MobiDB-lite"/>
    </source>
</evidence>
<evidence type="ECO:0000313" key="8">
    <source>
        <dbReference type="Proteomes" id="UP000298061"/>
    </source>
</evidence>
<sequence length="1272" mass="140303">MTNSGVPPSLGVSKQEDSDGRDSKGGGSAKQDIKPPTKTLNRVPRACNACRKQKMRCEGAENPPCRRCKHAGLECLFEKPSREASLTGEAGLERIRSLESHVADIRHTQSVIQSSLDVIIGHLRGASAPPARSPGAFAHQFVHQSPSIQSDSPSLSTSSTARAPLMVDTAHSMLPPQQTPSSAVHPSAPTPTGQYHDPSMMAGRGQSDPHTSHMLSSGAQYNPQNFHPPMLPPGSSMDPMGPPRPQHANVSSMRHQYPDNNQVSRQQTKHLNVPGGPSSSKRSLPQSTATSANSSDVEEDDVVSKGIISEAEARELFRIFYHGCSTFLSIFDVNVDTYESLHERSPFAFDSICMVAAKVRDGGGKPSEVYTKCLQEVQAMSCATLFSPVMRHEAVQAMIIVSGWSDNGWLTGGHAVRMALELSMHKAWPRLLRRMEANKASDTPEDRELVVSARIWFCLYLFEHQMSYGSGRPAILRDDESIWQCRLLLRHPLAIEDDMRLVSTVELMAIRERVTNQLAPADAEFKHWYQTWDQAFSQKYEDAAFYRQSLQLQHLHAELFHNASALRGINGPDDVQNASPSQREVAIRSIQIARQGLDITVNSPSYREGMKYAVHYTHATATFAASFLLRLARLFPNDCDMQDTKAKIELLAALMSEIPGKRYALTLQLMLKRSKKRKGSTSARSPNLSREPYHSKGPVERPASMSVSHVVNQAPISPSYETGHGRDPAMMTHGPHQQMPQYPPQYPYMANADNIYRGFEATASEQLPVWLSDQSLGGSSFSQNGIDAFLLPNDYLPPAPQIWIMIRIYVASHSPGHLDPQNPDQPIGDSSIEMALRFKPVGQTVTSIQQERDDYFQNTASVGSGSPFHHHSTFSSSTSIDKAALRSRAAFASPGSRLVRTSAGSTEEPTAATNALDTWADPDDLRDDRVDMEIDRLFGGPESERQRTHRPKIVTAMKDLVGHRHPSQDFEHGMPALRRHSFFGQLSQEEDEEDASHARRSSVSFAPDPRNPKSTSAEGKKFDLRPKLEKLHSSLLSSKQESRRITRHNESSGTRRKFILKLAKALLSYGAPSHRIESQLFAASKILEVKASFAYLPNIVLVSFNDGDTRTTELHFVRSSGRIALTSLHKVHDVYRDVLHDDMGSAAGTEALEKILRSPPIYSLYTRCLLAFVCASVICPLAFGGSFIDMWVSGSCACVLQYLGLQAAAKSSIYANVYEISVSIIVSLIARVLSCIPGKLFCYSSISSAGVVLILPGFIICDYAFLSAQRLS</sequence>
<dbReference type="InterPro" id="IPR036864">
    <property type="entry name" value="Zn2-C6_fun-type_DNA-bd_sf"/>
</dbReference>
<evidence type="ECO:0000256" key="5">
    <source>
        <dbReference type="SAM" id="Phobius"/>
    </source>
</evidence>
<keyword evidence="5" id="KW-0812">Transmembrane</keyword>
<keyword evidence="2" id="KW-0539">Nucleus</keyword>
<keyword evidence="1" id="KW-0479">Metal-binding</keyword>
<feature type="transmembrane region" description="Helical" evidence="5">
    <location>
        <begin position="1240"/>
        <end position="1266"/>
    </location>
</feature>
<feature type="compositionally biased region" description="Polar residues" evidence="4">
    <location>
        <begin position="213"/>
        <end position="225"/>
    </location>
</feature>
<reference evidence="7 8" key="1">
    <citation type="submission" date="2019-02" db="EMBL/GenBank/DDBJ databases">
        <title>Genome sequencing of the rare red list fungi Hericium alpestre (H. flagellum).</title>
        <authorList>
            <person name="Buettner E."/>
            <person name="Kellner H."/>
        </authorList>
    </citation>
    <scope>NUCLEOTIDE SEQUENCE [LARGE SCALE GENOMIC DNA]</scope>
    <source>
        <strain evidence="7 8">DSM 108284</strain>
    </source>
</reference>
<dbReference type="GO" id="GO:0006351">
    <property type="term" value="P:DNA-templated transcription"/>
    <property type="evidence" value="ECO:0007669"/>
    <property type="project" value="InterPro"/>
</dbReference>
<dbReference type="GO" id="GO:0000981">
    <property type="term" value="F:DNA-binding transcription factor activity, RNA polymerase II-specific"/>
    <property type="evidence" value="ECO:0007669"/>
    <property type="project" value="InterPro"/>
</dbReference>
<feature type="region of interest" description="Disordered" evidence="4">
    <location>
        <begin position="1"/>
        <end position="43"/>
    </location>
</feature>
<dbReference type="InterPro" id="IPR010619">
    <property type="entry name" value="ThrE-like_N"/>
</dbReference>
<feature type="domain" description="Zn(2)-C6 fungal-type" evidence="6">
    <location>
        <begin position="46"/>
        <end position="77"/>
    </location>
</feature>
<feature type="compositionally biased region" description="Polar residues" evidence="4">
    <location>
        <begin position="902"/>
        <end position="916"/>
    </location>
</feature>
<dbReference type="STRING" id="135208.A0A4Z0A8C8"/>
<evidence type="ECO:0000256" key="2">
    <source>
        <dbReference type="ARBA" id="ARBA00023242"/>
    </source>
</evidence>
<dbReference type="Pfam" id="PF06738">
    <property type="entry name" value="ThrE"/>
    <property type="match status" value="1"/>
</dbReference>
<evidence type="ECO:0000256" key="1">
    <source>
        <dbReference type="ARBA" id="ARBA00022723"/>
    </source>
</evidence>
<dbReference type="GO" id="GO:0022857">
    <property type="term" value="F:transmembrane transporter activity"/>
    <property type="evidence" value="ECO:0007669"/>
    <property type="project" value="InterPro"/>
</dbReference>
<evidence type="ECO:0000259" key="6">
    <source>
        <dbReference type="PROSITE" id="PS50048"/>
    </source>
</evidence>
<keyword evidence="5" id="KW-0472">Membrane</keyword>
<keyword evidence="5" id="KW-1133">Transmembrane helix</keyword>
<dbReference type="EMBL" id="SFCI01000168">
    <property type="protein sequence ID" value="TFY81848.1"/>
    <property type="molecule type" value="Genomic_DNA"/>
</dbReference>
<dbReference type="PANTHER" id="PTHR31082">
    <property type="entry name" value="PHEROMONE-REGULATED MEMBRANE PROTEIN 10"/>
    <property type="match status" value="1"/>
</dbReference>
<dbReference type="PROSITE" id="PS00463">
    <property type="entry name" value="ZN2_CY6_FUNGAL_1"/>
    <property type="match status" value="1"/>
</dbReference>
<feature type="transmembrane region" description="Helical" evidence="5">
    <location>
        <begin position="1215"/>
        <end position="1233"/>
    </location>
</feature>
<dbReference type="Proteomes" id="UP000298061">
    <property type="component" value="Unassembled WGS sequence"/>
</dbReference>
<dbReference type="Gene3D" id="4.10.240.10">
    <property type="entry name" value="Zn(2)-C6 fungal-type DNA-binding domain"/>
    <property type="match status" value="1"/>
</dbReference>
<accession>A0A4Z0A8C8</accession>
<dbReference type="CDD" id="cd00067">
    <property type="entry name" value="GAL4"/>
    <property type="match status" value="1"/>
</dbReference>
<dbReference type="InterPro" id="IPR051361">
    <property type="entry name" value="ThrE/Ser_Exporter"/>
</dbReference>
<dbReference type="OrthoDB" id="4454541at2759"/>
<dbReference type="InterPro" id="IPR007219">
    <property type="entry name" value="XnlR_reg_dom"/>
</dbReference>
<dbReference type="GO" id="GO:0003677">
    <property type="term" value="F:DNA binding"/>
    <property type="evidence" value="ECO:0007669"/>
    <property type="project" value="InterPro"/>
</dbReference>
<dbReference type="PANTHER" id="PTHR31082:SF4">
    <property type="entry name" value="PHEROMONE-REGULATED MEMBRANE PROTEIN 10"/>
    <property type="match status" value="1"/>
</dbReference>
<evidence type="ECO:0000313" key="7">
    <source>
        <dbReference type="EMBL" id="TFY81848.1"/>
    </source>
</evidence>
<dbReference type="SMART" id="SM00906">
    <property type="entry name" value="Fungal_trans"/>
    <property type="match status" value="1"/>
</dbReference>
<feature type="compositionally biased region" description="Basic and acidic residues" evidence="4">
    <location>
        <begin position="14"/>
        <end position="24"/>
    </location>
</feature>
<feature type="compositionally biased region" description="Polar residues" evidence="4">
    <location>
        <begin position="277"/>
        <end position="295"/>
    </location>
</feature>
<dbReference type="PROSITE" id="PS50048">
    <property type="entry name" value="ZN2_CY6_FUNGAL_2"/>
    <property type="match status" value="1"/>
</dbReference>
<dbReference type="GO" id="GO:0008270">
    <property type="term" value="F:zinc ion binding"/>
    <property type="evidence" value="ECO:0007669"/>
    <property type="project" value="InterPro"/>
</dbReference>
<proteinExistence type="inferred from homology"/>
<keyword evidence="8" id="KW-1185">Reference proteome</keyword>
<dbReference type="CDD" id="cd12148">
    <property type="entry name" value="fungal_TF_MHR"/>
    <property type="match status" value="1"/>
</dbReference>
<feature type="region of interest" description="Disordered" evidence="4">
    <location>
        <begin position="674"/>
        <end position="702"/>
    </location>
</feature>
<dbReference type="Pfam" id="PF00172">
    <property type="entry name" value="Zn_clus"/>
    <property type="match status" value="1"/>
</dbReference>
<evidence type="ECO:0000256" key="3">
    <source>
        <dbReference type="ARBA" id="ARBA00034125"/>
    </source>
</evidence>
<feature type="compositionally biased region" description="Polar residues" evidence="4">
    <location>
        <begin position="175"/>
        <end position="184"/>
    </location>
</feature>
<name>A0A4Z0A8C8_9AGAM</name>
<feature type="transmembrane region" description="Helical" evidence="5">
    <location>
        <begin position="1164"/>
        <end position="1183"/>
    </location>
</feature>
<organism evidence="7 8">
    <name type="scientific">Hericium alpestre</name>
    <dbReference type="NCBI Taxonomy" id="135208"/>
    <lineage>
        <taxon>Eukaryota</taxon>
        <taxon>Fungi</taxon>
        <taxon>Dikarya</taxon>
        <taxon>Basidiomycota</taxon>
        <taxon>Agaricomycotina</taxon>
        <taxon>Agaricomycetes</taxon>
        <taxon>Russulales</taxon>
        <taxon>Hericiaceae</taxon>
        <taxon>Hericium</taxon>
    </lineage>
</organism>
<feature type="region of interest" description="Disordered" evidence="4">
    <location>
        <begin position="894"/>
        <end position="924"/>
    </location>
</feature>
<comment type="caution">
    <text evidence="7">The sequence shown here is derived from an EMBL/GenBank/DDBJ whole genome shotgun (WGS) entry which is preliminary data.</text>
</comment>
<comment type="similarity">
    <text evidence="3">Belongs to the ThrE exporter (TC 2.A.79) family.</text>
</comment>
<dbReference type="AlphaFoldDB" id="A0A4Z0A8C8"/>
<gene>
    <name evidence="7" type="ORF">EWM64_g2171</name>
</gene>
<feature type="region of interest" description="Disordered" evidence="4">
    <location>
        <begin position="986"/>
        <end position="1023"/>
    </location>
</feature>
<dbReference type="SUPFAM" id="SSF57701">
    <property type="entry name" value="Zn2/Cys6 DNA-binding domain"/>
    <property type="match status" value="1"/>
</dbReference>
<dbReference type="SMART" id="SM00066">
    <property type="entry name" value="GAL4"/>
    <property type="match status" value="1"/>
</dbReference>
<feature type="region of interest" description="Disordered" evidence="4">
    <location>
        <begin position="172"/>
        <end position="301"/>
    </location>
</feature>